<evidence type="ECO:0000256" key="1">
    <source>
        <dbReference type="ARBA" id="ARBA00005820"/>
    </source>
</evidence>
<evidence type="ECO:0000256" key="2">
    <source>
        <dbReference type="ARBA" id="ARBA00023012"/>
    </source>
</evidence>
<dbReference type="GO" id="GO:0003677">
    <property type="term" value="F:DNA binding"/>
    <property type="evidence" value="ECO:0007669"/>
    <property type="project" value="UniProtKB-UniRule"/>
</dbReference>
<dbReference type="InterPro" id="IPR051677">
    <property type="entry name" value="AfsR-DnrI-RedD_regulator"/>
</dbReference>
<evidence type="ECO:0000256" key="3">
    <source>
        <dbReference type="ARBA" id="ARBA00023015"/>
    </source>
</evidence>
<organism evidence="8 9">
    <name type="scientific">Streptomyces tateyamensis</name>
    <dbReference type="NCBI Taxonomy" id="565073"/>
    <lineage>
        <taxon>Bacteria</taxon>
        <taxon>Bacillati</taxon>
        <taxon>Actinomycetota</taxon>
        <taxon>Actinomycetes</taxon>
        <taxon>Kitasatosporales</taxon>
        <taxon>Streptomycetaceae</taxon>
        <taxon>Streptomyces</taxon>
    </lineage>
</organism>
<protein>
    <recommendedName>
        <fullName evidence="7">OmpR/PhoB-type domain-containing protein</fullName>
    </recommendedName>
</protein>
<dbReference type="SUPFAM" id="SSF48452">
    <property type="entry name" value="TPR-like"/>
    <property type="match status" value="1"/>
</dbReference>
<keyword evidence="3" id="KW-0805">Transcription regulation</keyword>
<dbReference type="GO" id="GO:0000160">
    <property type="term" value="P:phosphorelay signal transduction system"/>
    <property type="evidence" value="ECO:0007669"/>
    <property type="project" value="UniProtKB-KW"/>
</dbReference>
<dbReference type="EMBL" id="PYBW01000027">
    <property type="protein sequence ID" value="PYC83793.1"/>
    <property type="molecule type" value="Genomic_DNA"/>
</dbReference>
<accession>A0A2V4NI12</accession>
<dbReference type="SMART" id="SM00862">
    <property type="entry name" value="Trans_reg_C"/>
    <property type="match status" value="1"/>
</dbReference>
<dbReference type="PANTHER" id="PTHR35807">
    <property type="entry name" value="TRANSCRIPTIONAL REGULATOR REDD-RELATED"/>
    <property type="match status" value="1"/>
</dbReference>
<dbReference type="CDD" id="cd15831">
    <property type="entry name" value="BTAD"/>
    <property type="match status" value="1"/>
</dbReference>
<dbReference type="AlphaFoldDB" id="A0A2V4NI12"/>
<dbReference type="InterPro" id="IPR005158">
    <property type="entry name" value="BTAD"/>
</dbReference>
<evidence type="ECO:0000256" key="5">
    <source>
        <dbReference type="ARBA" id="ARBA00023163"/>
    </source>
</evidence>
<feature type="domain" description="OmpR/PhoB-type" evidence="7">
    <location>
        <begin position="1"/>
        <end position="108"/>
    </location>
</feature>
<dbReference type="RefSeq" id="WP_110667405.1">
    <property type="nucleotide sequence ID" value="NZ_PYBW01000027.1"/>
</dbReference>
<dbReference type="Gene3D" id="1.10.10.10">
    <property type="entry name" value="Winged helix-like DNA-binding domain superfamily/Winged helix DNA-binding domain"/>
    <property type="match status" value="1"/>
</dbReference>
<evidence type="ECO:0000256" key="6">
    <source>
        <dbReference type="PROSITE-ProRule" id="PRU01091"/>
    </source>
</evidence>
<proteinExistence type="inferred from homology"/>
<dbReference type="Gene3D" id="1.25.40.10">
    <property type="entry name" value="Tetratricopeptide repeat domain"/>
    <property type="match status" value="1"/>
</dbReference>
<dbReference type="PANTHER" id="PTHR35807:SF1">
    <property type="entry name" value="TRANSCRIPTIONAL REGULATOR REDD"/>
    <property type="match status" value="1"/>
</dbReference>
<gene>
    <name evidence="8" type="ORF">C7C46_08585</name>
</gene>
<dbReference type="InterPro" id="IPR011990">
    <property type="entry name" value="TPR-like_helical_dom_sf"/>
</dbReference>
<dbReference type="Pfam" id="PF00486">
    <property type="entry name" value="Trans_reg_C"/>
    <property type="match status" value="1"/>
</dbReference>
<sequence>MDIEVLGPLNITQQGRSVVPTAGKPRQLLALLALRSGRVVSVPALIEEVWGEDIPRSAAATLQTYIMKLRRNIDEVMDGELPGGQLTDRRAGAKEVLVTQYGGYVLHPGPGRNDIREFRALAARGGLSLEMGDARSASLLLRQALELWRGAALENVPRGPILDLEITALEEDRLGVLRQRIDADLRLERHTLLIAELGVLVRRYPLDENFCAQYMQALYRSGSPWRALESYQVLRRALVDQLGVEPSARLRDLQRAMLAGEADPAEHTAFAHRPQQLAG</sequence>
<evidence type="ECO:0000313" key="8">
    <source>
        <dbReference type="EMBL" id="PYC83793.1"/>
    </source>
</evidence>
<comment type="similarity">
    <text evidence="1">Belongs to the AfsR/DnrI/RedD regulatory family.</text>
</comment>
<dbReference type="GO" id="GO:0006355">
    <property type="term" value="P:regulation of DNA-templated transcription"/>
    <property type="evidence" value="ECO:0007669"/>
    <property type="project" value="InterPro"/>
</dbReference>
<dbReference type="SMART" id="SM01043">
    <property type="entry name" value="BTAD"/>
    <property type="match status" value="1"/>
</dbReference>
<dbReference type="SUPFAM" id="SSF46894">
    <property type="entry name" value="C-terminal effector domain of the bipartite response regulators"/>
    <property type="match status" value="1"/>
</dbReference>
<dbReference type="PROSITE" id="PS51755">
    <property type="entry name" value="OMPR_PHOB"/>
    <property type="match status" value="1"/>
</dbReference>
<dbReference type="Pfam" id="PF03704">
    <property type="entry name" value="BTAD"/>
    <property type="match status" value="1"/>
</dbReference>
<dbReference type="InterPro" id="IPR001867">
    <property type="entry name" value="OmpR/PhoB-type_DNA-bd"/>
</dbReference>
<evidence type="ECO:0000313" key="9">
    <source>
        <dbReference type="Proteomes" id="UP000248039"/>
    </source>
</evidence>
<dbReference type="InterPro" id="IPR036388">
    <property type="entry name" value="WH-like_DNA-bd_sf"/>
</dbReference>
<comment type="caution">
    <text evidence="8">The sequence shown here is derived from an EMBL/GenBank/DDBJ whole genome shotgun (WGS) entry which is preliminary data.</text>
</comment>
<dbReference type="OrthoDB" id="4336084at2"/>
<feature type="DNA-binding region" description="OmpR/PhoB-type" evidence="6">
    <location>
        <begin position="1"/>
        <end position="108"/>
    </location>
</feature>
<keyword evidence="2" id="KW-0902">Two-component regulatory system</keyword>
<name>A0A2V4NI12_9ACTN</name>
<reference evidence="8 9" key="1">
    <citation type="submission" date="2018-03" db="EMBL/GenBank/DDBJ databases">
        <title>Bioinformatic expansion and discovery of thiopeptide antibiotics.</title>
        <authorList>
            <person name="Schwalen C.J."/>
            <person name="Hudson G.A."/>
            <person name="Mitchell D.A."/>
        </authorList>
    </citation>
    <scope>NUCLEOTIDE SEQUENCE [LARGE SCALE GENOMIC DNA]</scope>
    <source>
        <strain evidence="8 9">ATCC 21389</strain>
    </source>
</reference>
<keyword evidence="4 6" id="KW-0238">DNA-binding</keyword>
<dbReference type="Proteomes" id="UP000248039">
    <property type="component" value="Unassembled WGS sequence"/>
</dbReference>
<evidence type="ECO:0000259" key="7">
    <source>
        <dbReference type="PROSITE" id="PS51755"/>
    </source>
</evidence>
<dbReference type="InterPro" id="IPR016032">
    <property type="entry name" value="Sig_transdc_resp-reg_C-effctor"/>
</dbReference>
<keyword evidence="5" id="KW-0804">Transcription</keyword>
<evidence type="ECO:0000256" key="4">
    <source>
        <dbReference type="ARBA" id="ARBA00023125"/>
    </source>
</evidence>
<keyword evidence="9" id="KW-1185">Reference proteome</keyword>